<keyword evidence="3" id="KW-1185">Reference proteome</keyword>
<organism evidence="1 3">
    <name type="scientific">Citricoccus parietis</name>
    <dbReference type="NCBI Taxonomy" id="592307"/>
    <lineage>
        <taxon>Bacteria</taxon>
        <taxon>Bacillati</taxon>
        <taxon>Actinomycetota</taxon>
        <taxon>Actinomycetes</taxon>
        <taxon>Micrococcales</taxon>
        <taxon>Micrococcaceae</taxon>
        <taxon>Citricoccus</taxon>
    </lineage>
</organism>
<dbReference type="EMBL" id="JBHMFI010000004">
    <property type="protein sequence ID" value="MFB9074925.1"/>
    <property type="molecule type" value="Genomic_DNA"/>
</dbReference>
<sequence>MSGTGSVFTSSPGSGWSCSGGEIFGCRVVGSSAASWPAPAPPPLALRSAWFSGWFADPFMTPTLRTCPSGIKSSPAHHPYAARELPGRAAGCDSMAA</sequence>
<comment type="caution">
    <text evidence="1">The sequence shown here is derived from an EMBL/GenBank/DDBJ whole genome shotgun (WGS) entry which is preliminary data.</text>
</comment>
<protein>
    <submittedName>
        <fullName evidence="1">Uncharacterized protein</fullName>
    </submittedName>
</protein>
<evidence type="ECO:0000313" key="3">
    <source>
        <dbReference type="Proteomes" id="UP001589575"/>
    </source>
</evidence>
<gene>
    <name evidence="1" type="ORF">ACFFX0_00160</name>
    <name evidence="2" type="ORF">ACFFX0_28565</name>
</gene>
<dbReference type="EMBL" id="JBHMFI010000001">
    <property type="protein sequence ID" value="MFB9069695.1"/>
    <property type="molecule type" value="Genomic_DNA"/>
</dbReference>
<proteinExistence type="predicted"/>
<evidence type="ECO:0000313" key="2">
    <source>
        <dbReference type="EMBL" id="MFB9074925.1"/>
    </source>
</evidence>
<dbReference type="Proteomes" id="UP001589575">
    <property type="component" value="Unassembled WGS sequence"/>
</dbReference>
<reference evidence="1 3" key="1">
    <citation type="submission" date="2024-09" db="EMBL/GenBank/DDBJ databases">
        <authorList>
            <person name="Sun Q."/>
            <person name="Mori K."/>
        </authorList>
    </citation>
    <scope>NUCLEOTIDE SEQUENCE [LARGE SCALE GENOMIC DNA]</scope>
    <source>
        <strain evidence="1 3">CCM 7609</strain>
    </source>
</reference>
<name>A0ABV5FSP2_9MICC</name>
<accession>A0ABV5FSP2</accession>
<evidence type="ECO:0000313" key="1">
    <source>
        <dbReference type="EMBL" id="MFB9069695.1"/>
    </source>
</evidence>